<feature type="compositionally biased region" description="Polar residues" evidence="1">
    <location>
        <begin position="244"/>
        <end position="254"/>
    </location>
</feature>
<reference evidence="3" key="2">
    <citation type="submission" date="2019-10" db="EMBL/GenBank/DDBJ databases">
        <title>A de novo genome assembly of a pear dwarfing rootstock.</title>
        <authorList>
            <person name="Wang F."/>
            <person name="Wang J."/>
            <person name="Li S."/>
            <person name="Zhang Y."/>
            <person name="Fang M."/>
            <person name="Ma L."/>
            <person name="Zhao Y."/>
            <person name="Jiang S."/>
        </authorList>
    </citation>
    <scope>NUCLEOTIDE SEQUENCE [LARGE SCALE GENOMIC DNA]</scope>
</reference>
<reference evidence="2 3" key="3">
    <citation type="submission" date="2019-11" db="EMBL/GenBank/DDBJ databases">
        <title>A de novo genome assembly of a pear dwarfing rootstock.</title>
        <authorList>
            <person name="Wang F."/>
            <person name="Wang J."/>
            <person name="Li S."/>
            <person name="Zhang Y."/>
            <person name="Fang M."/>
            <person name="Ma L."/>
            <person name="Zhao Y."/>
            <person name="Jiang S."/>
        </authorList>
    </citation>
    <scope>NUCLEOTIDE SEQUENCE [LARGE SCALE GENOMIC DNA]</scope>
    <source>
        <strain evidence="2">S2</strain>
        <tissue evidence="2">Leaf</tissue>
    </source>
</reference>
<organism evidence="2 3">
    <name type="scientific">Pyrus ussuriensis x Pyrus communis</name>
    <dbReference type="NCBI Taxonomy" id="2448454"/>
    <lineage>
        <taxon>Eukaryota</taxon>
        <taxon>Viridiplantae</taxon>
        <taxon>Streptophyta</taxon>
        <taxon>Embryophyta</taxon>
        <taxon>Tracheophyta</taxon>
        <taxon>Spermatophyta</taxon>
        <taxon>Magnoliopsida</taxon>
        <taxon>eudicotyledons</taxon>
        <taxon>Gunneridae</taxon>
        <taxon>Pentapetalae</taxon>
        <taxon>rosids</taxon>
        <taxon>fabids</taxon>
        <taxon>Rosales</taxon>
        <taxon>Rosaceae</taxon>
        <taxon>Amygdaloideae</taxon>
        <taxon>Maleae</taxon>
        <taxon>Pyrus</taxon>
    </lineage>
</organism>
<dbReference type="PANTHER" id="PTHR38372:SF2">
    <property type="entry name" value="DENTIN SIALOPHOSPHOPROTEIN-LIKE PROTEIN"/>
    <property type="match status" value="1"/>
</dbReference>
<dbReference type="AlphaFoldDB" id="A0A5N5GKY1"/>
<feature type="region of interest" description="Disordered" evidence="1">
    <location>
        <begin position="1"/>
        <end position="175"/>
    </location>
</feature>
<feature type="region of interest" description="Disordered" evidence="1">
    <location>
        <begin position="191"/>
        <end position="212"/>
    </location>
</feature>
<sequence>MHDGFLLQKDKFHRDTQNEDGYANERKVPRNSKEGGTRGKQSVPLDPHYQKDGDMAGKIKGSAQVSSLLLGPSPNGNSRNGAAASTVVNGRGSKLQREFSDLDELREPLPEETTVNKQFERKSSLKQSDNKMSTSENRVSEFSKVKRAGKANFDSGRPSSPDLNSKFPSNQEGLNKKKKYRDIIEHLTSSQHRGVQSEWQHPSRVDHPDVGRSFSKTVGLSCKSRQNEAGGRQAIGVAEHGDSNNKASRSASQQHDSKRGLVFHPIRESKRRASNIMADSTDVQKKLLRKISLLISQYCKLILWLFTFLFSF</sequence>
<keyword evidence="3" id="KW-1185">Reference proteome</keyword>
<feature type="compositionally biased region" description="Polar residues" evidence="1">
    <location>
        <begin position="191"/>
        <end position="200"/>
    </location>
</feature>
<gene>
    <name evidence="2" type="ORF">D8674_019436</name>
</gene>
<dbReference type="Proteomes" id="UP000327157">
    <property type="component" value="Chromosome 17"/>
</dbReference>
<name>A0A5N5GKY1_9ROSA</name>
<feature type="compositionally biased region" description="Polar residues" evidence="1">
    <location>
        <begin position="157"/>
        <end position="173"/>
    </location>
</feature>
<accession>A0A5N5GKY1</accession>
<dbReference type="PANTHER" id="PTHR38372">
    <property type="entry name" value="DENTIN SIALOPHOSPHOPROTEIN-LIKE PROTEIN"/>
    <property type="match status" value="1"/>
</dbReference>
<comment type="caution">
    <text evidence="2">The sequence shown here is derived from an EMBL/GenBank/DDBJ whole genome shotgun (WGS) entry which is preliminary data.</text>
</comment>
<proteinExistence type="predicted"/>
<evidence type="ECO:0000313" key="2">
    <source>
        <dbReference type="EMBL" id="KAB2611404.1"/>
    </source>
</evidence>
<reference evidence="2 3" key="1">
    <citation type="submission" date="2019-09" db="EMBL/GenBank/DDBJ databases">
        <authorList>
            <person name="Ou C."/>
        </authorList>
    </citation>
    <scope>NUCLEOTIDE SEQUENCE [LARGE SCALE GENOMIC DNA]</scope>
    <source>
        <strain evidence="2">S2</strain>
        <tissue evidence="2">Leaf</tissue>
    </source>
</reference>
<evidence type="ECO:0000313" key="3">
    <source>
        <dbReference type="Proteomes" id="UP000327157"/>
    </source>
</evidence>
<feature type="compositionally biased region" description="Basic and acidic residues" evidence="1">
    <location>
        <begin position="1"/>
        <end position="37"/>
    </location>
</feature>
<feature type="compositionally biased region" description="Basic and acidic residues" evidence="1">
    <location>
        <begin position="48"/>
        <end position="57"/>
    </location>
</feature>
<feature type="region of interest" description="Disordered" evidence="1">
    <location>
        <begin position="239"/>
        <end position="260"/>
    </location>
</feature>
<feature type="compositionally biased region" description="Polar residues" evidence="1">
    <location>
        <begin position="125"/>
        <end position="137"/>
    </location>
</feature>
<feature type="compositionally biased region" description="Basic and acidic residues" evidence="1">
    <location>
        <begin position="95"/>
        <end position="109"/>
    </location>
</feature>
<dbReference type="OrthoDB" id="4869960at2759"/>
<protein>
    <submittedName>
        <fullName evidence="2">Dentin sialophosphoprotein-like</fullName>
    </submittedName>
</protein>
<dbReference type="EMBL" id="SMOL01000487">
    <property type="protein sequence ID" value="KAB2611404.1"/>
    <property type="molecule type" value="Genomic_DNA"/>
</dbReference>
<feature type="compositionally biased region" description="Basic and acidic residues" evidence="1">
    <location>
        <begin position="201"/>
        <end position="210"/>
    </location>
</feature>
<evidence type="ECO:0000256" key="1">
    <source>
        <dbReference type="SAM" id="MobiDB-lite"/>
    </source>
</evidence>